<accession>A0A1Y1YJH2</accession>
<sequence length="170" mass="19512">KIFLDHQVFMYAVDLKVGPTPQYNCLGKIQLNLTNKGYFEFFGVELDPNLHVDQSKSKGHHLTRLGALYDLQIRFRCPRRYEGKPVVPSHWLYPENGGLCMTFTFPYIKQIKKVNLTGFVKKPSKDKWEAILANEAQGKPHSRDQDAAMAAISVIPKIYCQFCPRDPHDS</sequence>
<comment type="caution">
    <text evidence="1">The sequence shown here is derived from an EMBL/GenBank/DDBJ whole genome shotgun (WGS) entry which is preliminary data.</text>
</comment>
<name>A0A1Y1YJH2_9PLEO</name>
<feature type="non-terminal residue" evidence="1">
    <location>
        <position position="1"/>
    </location>
</feature>
<keyword evidence="2" id="KW-1185">Reference proteome</keyword>
<evidence type="ECO:0000313" key="2">
    <source>
        <dbReference type="Proteomes" id="UP000193144"/>
    </source>
</evidence>
<organism evidence="1 2">
    <name type="scientific">Clohesyomyces aquaticus</name>
    <dbReference type="NCBI Taxonomy" id="1231657"/>
    <lineage>
        <taxon>Eukaryota</taxon>
        <taxon>Fungi</taxon>
        <taxon>Dikarya</taxon>
        <taxon>Ascomycota</taxon>
        <taxon>Pezizomycotina</taxon>
        <taxon>Dothideomycetes</taxon>
        <taxon>Pleosporomycetidae</taxon>
        <taxon>Pleosporales</taxon>
        <taxon>Lindgomycetaceae</taxon>
        <taxon>Clohesyomyces</taxon>
    </lineage>
</organism>
<dbReference type="AlphaFoldDB" id="A0A1Y1YJH2"/>
<dbReference type="STRING" id="1231657.A0A1Y1YJH2"/>
<reference evidence="1 2" key="1">
    <citation type="submission" date="2016-07" db="EMBL/GenBank/DDBJ databases">
        <title>Pervasive Adenine N6-methylation of Active Genes in Fungi.</title>
        <authorList>
            <consortium name="DOE Joint Genome Institute"/>
            <person name="Mondo S.J."/>
            <person name="Dannebaum R.O."/>
            <person name="Kuo R.C."/>
            <person name="Labutti K."/>
            <person name="Haridas S."/>
            <person name="Kuo A."/>
            <person name="Salamov A."/>
            <person name="Ahrendt S.R."/>
            <person name="Lipzen A."/>
            <person name="Sullivan W."/>
            <person name="Andreopoulos W.B."/>
            <person name="Clum A."/>
            <person name="Lindquist E."/>
            <person name="Daum C."/>
            <person name="Ramamoorthy G.K."/>
            <person name="Gryganskyi A."/>
            <person name="Culley D."/>
            <person name="Magnuson J.K."/>
            <person name="James T.Y."/>
            <person name="O'Malley M.A."/>
            <person name="Stajich J.E."/>
            <person name="Spatafora J.W."/>
            <person name="Visel A."/>
            <person name="Grigoriev I.V."/>
        </authorList>
    </citation>
    <scope>NUCLEOTIDE SEQUENCE [LARGE SCALE GENOMIC DNA]</scope>
    <source>
        <strain evidence="1 2">CBS 115471</strain>
    </source>
</reference>
<protein>
    <submittedName>
        <fullName evidence="1">Uncharacterized protein</fullName>
    </submittedName>
</protein>
<dbReference type="EMBL" id="MCFA01000220">
    <property type="protein sequence ID" value="ORX98177.1"/>
    <property type="molecule type" value="Genomic_DNA"/>
</dbReference>
<dbReference type="Proteomes" id="UP000193144">
    <property type="component" value="Unassembled WGS sequence"/>
</dbReference>
<evidence type="ECO:0000313" key="1">
    <source>
        <dbReference type="EMBL" id="ORX98177.1"/>
    </source>
</evidence>
<dbReference type="OrthoDB" id="5335493at2759"/>
<gene>
    <name evidence="1" type="ORF">BCR34DRAFT_496307</name>
</gene>
<proteinExistence type="predicted"/>